<sequence length="353" mass="38573">MSPGLTVLLGAVTVRHLMVKATLSIANETPATLDNPLTNSAHHASEEHSPTSTGPFISTSAQLLKASQHSEQRTHSRAKSHTSPRRMIYYQCSTEALNLEIRRRGYIFIGCRDQLSEALQTDDNVRGSDATTVTTEVSGPFVPRELNSSRTAEFGKTAMVNSLVGEKIVYWSMNTFFPVLQLFFESGRSCIIDGGRLSSAEIGLDPALRFRLTECTYEEDGRIVKSIRPERFAHTGGGIRILEAIIAQRKSIAVRSQASGTGVYTPLLTGSTIVHEIHTVVGLKLDGMRDVAYVWAKSSNSSATGEKHWGDVRPAGPRDDIPAPCLGFPMHLIKPGCEVPVFSKECQVSIGRY</sequence>
<gene>
    <name evidence="2" type="ORF">SNOG_04752</name>
</gene>
<dbReference type="InParanoid" id="Q0UU12"/>
<dbReference type="KEGG" id="pno:SNOG_04752"/>
<feature type="compositionally biased region" description="Polar residues" evidence="1">
    <location>
        <begin position="30"/>
        <end position="42"/>
    </location>
</feature>
<feature type="region of interest" description="Disordered" evidence="1">
    <location>
        <begin position="63"/>
        <end position="82"/>
    </location>
</feature>
<proteinExistence type="predicted"/>
<accession>Q0UU12</accession>
<organism evidence="2 3">
    <name type="scientific">Phaeosphaeria nodorum (strain SN15 / ATCC MYA-4574 / FGSC 10173)</name>
    <name type="common">Glume blotch fungus</name>
    <name type="synonym">Parastagonospora nodorum</name>
    <dbReference type="NCBI Taxonomy" id="321614"/>
    <lineage>
        <taxon>Eukaryota</taxon>
        <taxon>Fungi</taxon>
        <taxon>Dikarya</taxon>
        <taxon>Ascomycota</taxon>
        <taxon>Pezizomycotina</taxon>
        <taxon>Dothideomycetes</taxon>
        <taxon>Pleosporomycetidae</taxon>
        <taxon>Pleosporales</taxon>
        <taxon>Pleosporineae</taxon>
        <taxon>Phaeosphaeriaceae</taxon>
        <taxon>Parastagonospora</taxon>
    </lineage>
</organism>
<dbReference type="EMBL" id="CH445330">
    <property type="protein sequence ID" value="EAT88512.1"/>
    <property type="molecule type" value="Genomic_DNA"/>
</dbReference>
<feature type="region of interest" description="Disordered" evidence="1">
    <location>
        <begin position="30"/>
        <end position="57"/>
    </location>
</feature>
<evidence type="ECO:0000256" key="1">
    <source>
        <dbReference type="SAM" id="MobiDB-lite"/>
    </source>
</evidence>
<dbReference type="GeneID" id="5972032"/>
<evidence type="ECO:0000313" key="2">
    <source>
        <dbReference type="EMBL" id="EAT88512.1"/>
    </source>
</evidence>
<dbReference type="RefSeq" id="XP_001795164.1">
    <property type="nucleotide sequence ID" value="XM_001795112.1"/>
</dbReference>
<dbReference type="VEuPathDB" id="FungiDB:JI435_047520"/>
<reference evidence="3" key="1">
    <citation type="journal article" date="2007" name="Plant Cell">
        <title>Dothideomycete-plant interactions illuminated by genome sequencing and EST analysis of the wheat pathogen Stagonospora nodorum.</title>
        <authorList>
            <person name="Hane J.K."/>
            <person name="Lowe R.G."/>
            <person name="Solomon P.S."/>
            <person name="Tan K.C."/>
            <person name="Schoch C.L."/>
            <person name="Spatafora J.W."/>
            <person name="Crous P.W."/>
            <person name="Kodira C."/>
            <person name="Birren B.W."/>
            <person name="Galagan J.E."/>
            <person name="Torriani S.F."/>
            <person name="McDonald B.A."/>
            <person name="Oliver R.P."/>
        </authorList>
    </citation>
    <scope>NUCLEOTIDE SEQUENCE [LARGE SCALE GENOMIC DNA]</scope>
    <source>
        <strain evidence="3">SN15 / ATCC MYA-4574 / FGSC 10173</strain>
    </source>
</reference>
<evidence type="ECO:0000313" key="3">
    <source>
        <dbReference type="Proteomes" id="UP000001055"/>
    </source>
</evidence>
<dbReference type="Proteomes" id="UP000001055">
    <property type="component" value="Unassembled WGS sequence"/>
</dbReference>
<name>Q0UU12_PHANO</name>
<dbReference type="OMA" id="YWTMNTF"/>
<dbReference type="AlphaFoldDB" id="Q0UU12"/>
<protein>
    <submittedName>
        <fullName evidence="2">Uncharacterized protein</fullName>
    </submittedName>
</protein>